<sequence length="586" mass="65630">MLPSLRTICHACLFCFLLVVAVPSLASTHTGPDKVELKVGGVSAEQEQNIRAYVEGLALMPPDLARPRAVQEMVSNAAARALKALGYYSPVISVEPDAQAHRITLHVQPGEPVRWKRVTLRILGDAAEDEAIRQVLREHAPREGEPLHHGRYEDFKTRLQAAAQRRGYFDARFLKRLVQVDPDSRQATLDVEWESGSRYHFGEVLFSKSRLSPDRLARFVRFAPGTGYDEALIADLNSRLLNSGYFRSVTVQPDRSQMNDHTLPVQVNLEDRPANEVSIGLGYGTDSGPRLSLDWNKPVLNPAGHSLDTQFNLARNKQEVTLSWKIPVTTPNQDYWLLQAGWVNDIFDVNELSTTTVTINRQTHLPSGWVRSLFTRIRSERGVIDNAGARQVVEDDFYLSPGLSFTRSVSDSRLRPTRGHFLSFDLEFSHPALQSDTQYLRLHGLAKWLIPLAERHQLLLRTELGVLLKDDFTQVPVSARFFTGGDQSIRGYDYNTLSPEDSSGDKPGGDYLAVASAEYLYRVLDNWQLALFADHGGAFSEPFTPRHTGVGTGIRWLSPVGVFRLDVARALDTGKFRLHLVMGTVL</sequence>
<protein>
    <recommendedName>
        <fullName evidence="3">Translocation and assembly module subunit TamA</fullName>
    </recommendedName>
    <alternativeName>
        <fullName evidence="9">Autotransporter assembly factor TamA</fullName>
    </alternativeName>
</protein>
<keyword evidence="6 11" id="KW-0732">Signal</keyword>
<dbReference type="EMBL" id="CP154858">
    <property type="protein sequence ID" value="XDT71821.1"/>
    <property type="molecule type" value="Genomic_DNA"/>
</dbReference>
<feature type="domain" description="POTRA" evidence="13">
    <location>
        <begin position="199"/>
        <end position="266"/>
    </location>
</feature>
<evidence type="ECO:0000259" key="13">
    <source>
        <dbReference type="Pfam" id="PF07244"/>
    </source>
</evidence>
<accession>A0AB39UVL1</accession>
<dbReference type="PANTHER" id="PTHR12815">
    <property type="entry name" value="SORTING AND ASSEMBLY MACHINERY SAMM50 PROTEIN FAMILY MEMBER"/>
    <property type="match status" value="1"/>
</dbReference>
<dbReference type="GO" id="GO:0097347">
    <property type="term" value="C:TAM protein secretion complex"/>
    <property type="evidence" value="ECO:0007669"/>
    <property type="project" value="TreeGrafter"/>
</dbReference>
<dbReference type="InterPro" id="IPR000184">
    <property type="entry name" value="Bac_surfAg_D15"/>
</dbReference>
<dbReference type="Pfam" id="PF01103">
    <property type="entry name" value="Omp85"/>
    <property type="match status" value="1"/>
</dbReference>
<evidence type="ECO:0000256" key="9">
    <source>
        <dbReference type="ARBA" id="ARBA00033063"/>
    </source>
</evidence>
<keyword evidence="5" id="KW-0812">Transmembrane</keyword>
<dbReference type="PANTHER" id="PTHR12815:SF47">
    <property type="entry name" value="TRANSLOCATION AND ASSEMBLY MODULE SUBUNIT TAMA"/>
    <property type="match status" value="1"/>
</dbReference>
<proteinExistence type="inferred from homology"/>
<comment type="subcellular location">
    <subcellularLocation>
        <location evidence="1">Cell outer membrane</location>
    </subcellularLocation>
</comment>
<dbReference type="Pfam" id="PF17243">
    <property type="entry name" value="POTRA_TamA_1"/>
    <property type="match status" value="1"/>
</dbReference>
<dbReference type="Gene3D" id="2.40.160.50">
    <property type="entry name" value="membrane protein fhac: a member of the omp85/tpsb transporter family"/>
    <property type="match status" value="1"/>
</dbReference>
<organism evidence="15">
    <name type="scientific">Thermohahella caldifontis</name>
    <dbReference type="NCBI Taxonomy" id="3142973"/>
    <lineage>
        <taxon>Bacteria</taxon>
        <taxon>Pseudomonadati</taxon>
        <taxon>Pseudomonadota</taxon>
        <taxon>Gammaproteobacteria</taxon>
        <taxon>Oceanospirillales</taxon>
        <taxon>Hahellaceae</taxon>
        <taxon>Thermohahella</taxon>
    </lineage>
</organism>
<evidence type="ECO:0000256" key="8">
    <source>
        <dbReference type="ARBA" id="ARBA00023237"/>
    </source>
</evidence>
<evidence type="ECO:0000256" key="10">
    <source>
        <dbReference type="ARBA" id="ARBA00093548"/>
    </source>
</evidence>
<evidence type="ECO:0000256" key="4">
    <source>
        <dbReference type="ARBA" id="ARBA00022452"/>
    </source>
</evidence>
<comment type="similarity">
    <text evidence="2">Belongs to the TamA family.</text>
</comment>
<dbReference type="GO" id="GO:0009279">
    <property type="term" value="C:cell outer membrane"/>
    <property type="evidence" value="ECO:0007669"/>
    <property type="project" value="UniProtKB-SubCell"/>
</dbReference>
<reference evidence="15" key="1">
    <citation type="submission" date="2024-05" db="EMBL/GenBank/DDBJ databases">
        <title>Genome sequencing of novel strain.</title>
        <authorList>
            <person name="Ganbat D."/>
            <person name="Ganbat S."/>
            <person name="Lee S.-J."/>
        </authorList>
    </citation>
    <scope>NUCLEOTIDE SEQUENCE</scope>
    <source>
        <strain evidence="15">SMD15-11</strain>
    </source>
</reference>
<evidence type="ECO:0000256" key="6">
    <source>
        <dbReference type="ARBA" id="ARBA00022729"/>
    </source>
</evidence>
<comment type="subunit">
    <text evidence="10">Interacts with TamB to form the translocation and assembly module (TAM).</text>
</comment>
<dbReference type="Gene3D" id="3.10.20.310">
    <property type="entry name" value="membrane protein fhac"/>
    <property type="match status" value="3"/>
</dbReference>
<evidence type="ECO:0000256" key="11">
    <source>
        <dbReference type="SAM" id="SignalP"/>
    </source>
</evidence>
<evidence type="ECO:0000256" key="3">
    <source>
        <dbReference type="ARBA" id="ARBA00015419"/>
    </source>
</evidence>
<feature type="domain" description="TamA POTRA" evidence="14">
    <location>
        <begin position="36"/>
        <end position="109"/>
    </location>
</feature>
<evidence type="ECO:0000256" key="2">
    <source>
        <dbReference type="ARBA" id="ARBA00010248"/>
    </source>
</evidence>
<dbReference type="InterPro" id="IPR035243">
    <property type="entry name" value="TamA_POTRA_Dom_1"/>
</dbReference>
<dbReference type="RefSeq" id="WP_369600845.1">
    <property type="nucleotide sequence ID" value="NZ_CP154858.1"/>
</dbReference>
<evidence type="ECO:0000259" key="12">
    <source>
        <dbReference type="Pfam" id="PF01103"/>
    </source>
</evidence>
<dbReference type="GO" id="GO:0009306">
    <property type="term" value="P:protein secretion"/>
    <property type="evidence" value="ECO:0007669"/>
    <property type="project" value="TreeGrafter"/>
</dbReference>
<dbReference type="AlphaFoldDB" id="A0AB39UVL1"/>
<feature type="chain" id="PRO_5044249393" description="Translocation and assembly module subunit TamA" evidence="11">
    <location>
        <begin position="27"/>
        <end position="586"/>
    </location>
</feature>
<evidence type="ECO:0000259" key="14">
    <source>
        <dbReference type="Pfam" id="PF17243"/>
    </source>
</evidence>
<dbReference type="InterPro" id="IPR039910">
    <property type="entry name" value="D15-like"/>
</dbReference>
<keyword evidence="7" id="KW-0472">Membrane</keyword>
<dbReference type="Pfam" id="PF07244">
    <property type="entry name" value="POTRA"/>
    <property type="match status" value="1"/>
</dbReference>
<feature type="signal peptide" evidence="11">
    <location>
        <begin position="1"/>
        <end position="26"/>
    </location>
</feature>
<evidence type="ECO:0000313" key="15">
    <source>
        <dbReference type="EMBL" id="XDT71821.1"/>
    </source>
</evidence>
<feature type="domain" description="Bacterial surface antigen (D15)" evidence="12">
    <location>
        <begin position="304"/>
        <end position="573"/>
    </location>
</feature>
<dbReference type="KEGG" id="tcd:AAIA72_13565"/>
<name>A0AB39UVL1_9GAMM</name>
<evidence type="ECO:0000256" key="5">
    <source>
        <dbReference type="ARBA" id="ARBA00022692"/>
    </source>
</evidence>
<keyword evidence="4" id="KW-1134">Transmembrane beta strand</keyword>
<dbReference type="InterPro" id="IPR010827">
    <property type="entry name" value="BamA/TamA_POTRA"/>
</dbReference>
<evidence type="ECO:0000256" key="1">
    <source>
        <dbReference type="ARBA" id="ARBA00004442"/>
    </source>
</evidence>
<evidence type="ECO:0000256" key="7">
    <source>
        <dbReference type="ARBA" id="ARBA00023136"/>
    </source>
</evidence>
<keyword evidence="8" id="KW-0998">Cell outer membrane</keyword>
<gene>
    <name evidence="15" type="ORF">AAIA72_13565</name>
</gene>